<name>A0A2G5SF61_9PELO</name>
<reference evidence="5" key="1">
    <citation type="submission" date="2017-10" db="EMBL/GenBank/DDBJ databases">
        <title>Rapid genome shrinkage in a self-fertile nematode reveals novel sperm competition proteins.</title>
        <authorList>
            <person name="Yin D."/>
            <person name="Schwarz E.M."/>
            <person name="Thomas C.G."/>
            <person name="Felde R.L."/>
            <person name="Korf I.F."/>
            <person name="Cutter A.D."/>
            <person name="Schartner C.M."/>
            <person name="Ralston E.J."/>
            <person name="Meyer B.J."/>
            <person name="Haag E.S."/>
        </authorList>
    </citation>
    <scope>NUCLEOTIDE SEQUENCE [LARGE SCALE GENOMIC DNA]</scope>
    <source>
        <strain evidence="5">JU1422</strain>
    </source>
</reference>
<keyword evidence="2" id="KW-0539">Nucleus</keyword>
<dbReference type="SUPFAM" id="SSF54236">
    <property type="entry name" value="Ubiquitin-like"/>
    <property type="match status" value="1"/>
</dbReference>
<dbReference type="InterPro" id="IPR022617">
    <property type="entry name" value="Rad60/SUMO-like_dom"/>
</dbReference>
<dbReference type="PANTHER" id="PTHR10562">
    <property type="entry name" value="SMALL UBIQUITIN-RELATED MODIFIER"/>
    <property type="match status" value="1"/>
</dbReference>
<protein>
    <recommendedName>
        <fullName evidence="2">Small ubiquitin-related modifier</fullName>
        <shortName evidence="2">SUMO</shortName>
    </recommendedName>
</protein>
<dbReference type="EMBL" id="PDUG01000011">
    <property type="protein sequence ID" value="PIC13694.1"/>
    <property type="molecule type" value="Genomic_DNA"/>
</dbReference>
<gene>
    <name evidence="4" type="ORF">B9Z55_027560</name>
</gene>
<proteinExistence type="inferred from homology"/>
<accession>A0A2G5SF61</accession>
<dbReference type="InterPro" id="IPR029071">
    <property type="entry name" value="Ubiquitin-like_domsf"/>
</dbReference>
<comment type="caution">
    <text evidence="4">The sequence shown here is derived from an EMBL/GenBank/DDBJ whole genome shotgun (WGS) entry which is preliminary data.</text>
</comment>
<dbReference type="STRING" id="1611254.A0A2G5SF61"/>
<dbReference type="InterPro" id="IPR000626">
    <property type="entry name" value="Ubiquitin-like_dom"/>
</dbReference>
<evidence type="ECO:0000313" key="5">
    <source>
        <dbReference type="Proteomes" id="UP000230233"/>
    </source>
</evidence>
<evidence type="ECO:0000256" key="2">
    <source>
        <dbReference type="RuleBase" id="RU361190"/>
    </source>
</evidence>
<dbReference type="PROSITE" id="PS50053">
    <property type="entry name" value="UBIQUITIN_2"/>
    <property type="match status" value="1"/>
</dbReference>
<dbReference type="Gene3D" id="3.10.20.90">
    <property type="entry name" value="Phosphatidylinositol 3-kinase Catalytic Subunit, Chain A, domain 1"/>
    <property type="match status" value="1"/>
</dbReference>
<dbReference type="SMART" id="SM00213">
    <property type="entry name" value="UBQ"/>
    <property type="match status" value="1"/>
</dbReference>
<evidence type="ECO:0000256" key="1">
    <source>
        <dbReference type="ARBA" id="ARBA00009185"/>
    </source>
</evidence>
<comment type="similarity">
    <text evidence="1 2">Belongs to the ubiquitin family. SUMO subfamily.</text>
</comment>
<dbReference type="OrthoDB" id="442921at2759"/>
<dbReference type="GO" id="GO:0005634">
    <property type="term" value="C:nucleus"/>
    <property type="evidence" value="ECO:0007669"/>
    <property type="project" value="UniProtKB-SubCell"/>
</dbReference>
<dbReference type="Pfam" id="PF11976">
    <property type="entry name" value="Rad60-SLD"/>
    <property type="match status" value="1"/>
</dbReference>
<comment type="subcellular location">
    <subcellularLocation>
        <location evidence="2">Nucleus</location>
    </subcellularLocation>
</comment>
<dbReference type="Proteomes" id="UP000230233">
    <property type="component" value="Unassembled WGS sequence"/>
</dbReference>
<organism evidence="4 5">
    <name type="scientific">Caenorhabditis nigoni</name>
    <dbReference type="NCBI Taxonomy" id="1611254"/>
    <lineage>
        <taxon>Eukaryota</taxon>
        <taxon>Metazoa</taxon>
        <taxon>Ecdysozoa</taxon>
        <taxon>Nematoda</taxon>
        <taxon>Chromadorea</taxon>
        <taxon>Rhabditida</taxon>
        <taxon>Rhabditina</taxon>
        <taxon>Rhabditomorpha</taxon>
        <taxon>Rhabditoidea</taxon>
        <taxon>Rhabditidae</taxon>
        <taxon>Peloderinae</taxon>
        <taxon>Caenorhabditis</taxon>
    </lineage>
</organism>
<sequence length="87" mass="9788">MANNAAGVAEYMKIKVIGQVSNEVHFRVKLGTSLGKLKKAYADRTQVTVKSLRFLFDGRRIEDEDIPESLKMEDDDSIHVYQEQTGG</sequence>
<keyword evidence="2" id="KW-0833">Ubl conjugation pathway</keyword>
<evidence type="ECO:0000259" key="3">
    <source>
        <dbReference type="PROSITE" id="PS50053"/>
    </source>
</evidence>
<keyword evidence="5" id="KW-1185">Reference proteome</keyword>
<feature type="domain" description="Ubiquitin-like" evidence="3">
    <location>
        <begin position="10"/>
        <end position="87"/>
    </location>
</feature>
<dbReference type="AlphaFoldDB" id="A0A2G5SF61"/>
<evidence type="ECO:0000313" key="4">
    <source>
        <dbReference type="EMBL" id="PIC13694.1"/>
    </source>
</evidence>